<sequence>MARSTTWLKAALPVVALSLALTACGGDSDGGTDDAGGDTDRSDTASDGDVEETDEDATGDADGGDDGNDDGPTVTTFAMGETSHPVTWYAADDEVAVFTMTVDKVHVGEAGDIDPEVLSTIDTEGQRPVHVHTTYTHEEGELTWFLPSEPTHLRVYLADGDRGSNVRGVNDFGMPEGCDGSPMHGGATEPGDTYPDCRTFLVPEDVDVTEVRWELEDDELVWALD</sequence>
<evidence type="ECO:0000256" key="2">
    <source>
        <dbReference type="SAM" id="SignalP"/>
    </source>
</evidence>
<dbReference type="Proteomes" id="UP000746503">
    <property type="component" value="Unassembled WGS sequence"/>
</dbReference>
<dbReference type="EMBL" id="JAAVJB010000062">
    <property type="protein sequence ID" value="NJP66672.1"/>
    <property type="molecule type" value="Genomic_DNA"/>
</dbReference>
<feature type="compositionally biased region" description="Acidic residues" evidence="1">
    <location>
        <begin position="46"/>
        <end position="69"/>
    </location>
</feature>
<accession>A0ABX1AQV5</accession>
<evidence type="ECO:0000313" key="4">
    <source>
        <dbReference type="Proteomes" id="UP000746503"/>
    </source>
</evidence>
<feature type="signal peptide" evidence="2">
    <location>
        <begin position="1"/>
        <end position="25"/>
    </location>
</feature>
<dbReference type="PROSITE" id="PS51257">
    <property type="entry name" value="PROKAR_LIPOPROTEIN"/>
    <property type="match status" value="1"/>
</dbReference>
<keyword evidence="4" id="KW-1185">Reference proteome</keyword>
<evidence type="ECO:0000256" key="1">
    <source>
        <dbReference type="SAM" id="MobiDB-lite"/>
    </source>
</evidence>
<keyword evidence="2" id="KW-0732">Signal</keyword>
<dbReference type="RefSeq" id="WP_167933195.1">
    <property type="nucleotide sequence ID" value="NZ_JAAVJB010000062.1"/>
</dbReference>
<protein>
    <recommendedName>
        <fullName evidence="5">Lipoprotein</fullName>
    </recommendedName>
</protein>
<evidence type="ECO:0000313" key="3">
    <source>
        <dbReference type="EMBL" id="NJP66672.1"/>
    </source>
</evidence>
<feature type="region of interest" description="Disordered" evidence="1">
    <location>
        <begin position="23"/>
        <end position="78"/>
    </location>
</feature>
<proteinExistence type="predicted"/>
<reference evidence="3 4" key="1">
    <citation type="submission" date="2020-03" db="EMBL/GenBank/DDBJ databases">
        <title>Draft genome of Streptomyces sp. ventii, isolated from the Axial Seamount in the Pacific Ocean, and resequencing of the two type strains Streptomyces lonarensis strain NCL 716 and Streptomyces bohaiensis strain 11A07.</title>
        <authorList>
            <person name="Loughran R.M."/>
            <person name="Pfannmuller K.M."/>
            <person name="Wasson B.J."/>
            <person name="Deadmond M.C."/>
            <person name="Paddock B.E."/>
            <person name="Koyack M.J."/>
            <person name="Gallegos D.A."/>
            <person name="Mitchell E.A."/>
            <person name="Ushijima B."/>
            <person name="Saw J.H."/>
            <person name="Mcphail K.L."/>
            <person name="Videau P."/>
        </authorList>
    </citation>
    <scope>NUCLEOTIDE SEQUENCE [LARGE SCALE GENOMIC DNA]</scope>
    <source>
        <strain evidence="4">5675061</strain>
    </source>
</reference>
<name>A0ABX1AQV5_9ACTN</name>
<evidence type="ECO:0008006" key="5">
    <source>
        <dbReference type="Google" id="ProtNLM"/>
    </source>
</evidence>
<organism evidence="3 4">
    <name type="scientific">Streptomyces spiramenti</name>
    <dbReference type="NCBI Taxonomy" id="2720606"/>
    <lineage>
        <taxon>Bacteria</taxon>
        <taxon>Bacillati</taxon>
        <taxon>Actinomycetota</taxon>
        <taxon>Actinomycetes</taxon>
        <taxon>Kitasatosporales</taxon>
        <taxon>Streptomycetaceae</taxon>
        <taxon>Streptomyces</taxon>
    </lineage>
</organism>
<feature type="chain" id="PRO_5045853883" description="Lipoprotein" evidence="2">
    <location>
        <begin position="26"/>
        <end position="225"/>
    </location>
</feature>
<comment type="caution">
    <text evidence="3">The sequence shown here is derived from an EMBL/GenBank/DDBJ whole genome shotgun (WGS) entry which is preliminary data.</text>
</comment>
<gene>
    <name evidence="3" type="ORF">HCJ92_10320</name>
</gene>